<dbReference type="Gene3D" id="3.40.50.2300">
    <property type="match status" value="1"/>
</dbReference>
<dbReference type="Pfam" id="PF02518">
    <property type="entry name" value="HATPase_c"/>
    <property type="match status" value="1"/>
</dbReference>
<dbReference type="CDD" id="cd00082">
    <property type="entry name" value="HisKA"/>
    <property type="match status" value="1"/>
</dbReference>
<evidence type="ECO:0000259" key="8">
    <source>
        <dbReference type="PROSITE" id="PS50110"/>
    </source>
</evidence>
<dbReference type="Proteomes" id="UP001461163">
    <property type="component" value="Unassembled WGS sequence"/>
</dbReference>
<dbReference type="InterPro" id="IPR036097">
    <property type="entry name" value="HisK_dim/P_sf"/>
</dbReference>
<dbReference type="SMART" id="SM00448">
    <property type="entry name" value="REC"/>
    <property type="match status" value="1"/>
</dbReference>
<keyword evidence="9" id="KW-0547">Nucleotide-binding</keyword>
<sequence>MNQERLEAKQFDSNASLLRPVAYFLAFLYVVLTVAHVFLLQESFKWILIPAALVTATINTAVGFRANYIDPTRKEVTLLLLIFLASANSFLHLWLSQAPEQTTNTFVTIIASGIVLSHRALWCSAVMFNWVGWIVISNVLQMALIQHFFFAMAMSTLLSWFAHLARKNLVGKQTELERERDIALEHEKEAKAATEAKSAFLANMSHEIRTPMNGVIGMIELVSQTKLEKVQQDYIATAKRSADSLMVIINDILDFSKIEVGELTIELVEFDIEQFFSELVHDQQFQASKKGLKLSLIKEELQHTKVVGDPYRIRQIMNNLLSNAIKFTQAGHIHVRFSLTCSGDDLQLHCAVTDTGIGVSDEALPYLFDSFTQADTSTTRKFGGTGLGLSISKQLCALMGGDIRVHSQLDKGSTFEFCVKLASPQFSNTEQEEPNAALTFPNAQVLLVEDNFINQEVMLAILHGLAVQVYIANDGLEAISTLKRCQKTRFDLILMDCQMPNLDGYETTKRIRAGEAGELFKSIPIAALTANVLDSERLKCFESGMNEYLTKPVDFDALKSILYKYQHANLEQ</sequence>
<dbReference type="CDD" id="cd17546">
    <property type="entry name" value="REC_hyHK_CKI1_RcsC-like"/>
    <property type="match status" value="1"/>
</dbReference>
<keyword evidence="4" id="KW-0902">Two-component regulatory system</keyword>
<dbReference type="Pfam" id="PF00072">
    <property type="entry name" value="Response_reg"/>
    <property type="match status" value="1"/>
</dbReference>
<keyword evidence="3 5" id="KW-0597">Phosphoprotein</keyword>
<dbReference type="InterPro" id="IPR011006">
    <property type="entry name" value="CheY-like_superfamily"/>
</dbReference>
<dbReference type="SUPFAM" id="SSF52172">
    <property type="entry name" value="CheY-like"/>
    <property type="match status" value="1"/>
</dbReference>
<dbReference type="Gene3D" id="1.10.287.130">
    <property type="match status" value="1"/>
</dbReference>
<reference evidence="9 10" key="1">
    <citation type="submission" date="2024-03" db="EMBL/GenBank/DDBJ databases">
        <title>Community enrichment and isolation of bacterial strains for fucoidan degradation.</title>
        <authorList>
            <person name="Sichert A."/>
        </authorList>
    </citation>
    <scope>NUCLEOTIDE SEQUENCE [LARGE SCALE GENOMIC DNA]</scope>
    <source>
        <strain evidence="9 10">AS12</strain>
    </source>
</reference>
<feature type="transmembrane region" description="Helical" evidence="6">
    <location>
        <begin position="21"/>
        <end position="40"/>
    </location>
</feature>
<accession>A0ABU9SS43</accession>
<feature type="modified residue" description="4-aspartylphosphate" evidence="5">
    <location>
        <position position="496"/>
    </location>
</feature>
<comment type="caution">
    <text evidence="9">The sequence shown here is derived from an EMBL/GenBank/DDBJ whole genome shotgun (WGS) entry which is preliminary data.</text>
</comment>
<dbReference type="InterPro" id="IPR003594">
    <property type="entry name" value="HATPase_dom"/>
</dbReference>
<evidence type="ECO:0000256" key="2">
    <source>
        <dbReference type="ARBA" id="ARBA00012438"/>
    </source>
</evidence>
<comment type="catalytic activity">
    <reaction evidence="1">
        <text>ATP + protein L-histidine = ADP + protein N-phospho-L-histidine.</text>
        <dbReference type="EC" id="2.7.13.3"/>
    </reaction>
</comment>
<organism evidence="9 10">
    <name type="scientific">Paraglaciecola mesophila</name>
    <dbReference type="NCBI Taxonomy" id="197222"/>
    <lineage>
        <taxon>Bacteria</taxon>
        <taxon>Pseudomonadati</taxon>
        <taxon>Pseudomonadota</taxon>
        <taxon>Gammaproteobacteria</taxon>
        <taxon>Alteromonadales</taxon>
        <taxon>Alteromonadaceae</taxon>
        <taxon>Paraglaciecola</taxon>
    </lineage>
</organism>
<dbReference type="SUPFAM" id="SSF47384">
    <property type="entry name" value="Homodimeric domain of signal transducing histidine kinase"/>
    <property type="match status" value="1"/>
</dbReference>
<evidence type="ECO:0000313" key="10">
    <source>
        <dbReference type="Proteomes" id="UP001461163"/>
    </source>
</evidence>
<protein>
    <recommendedName>
        <fullName evidence="2">histidine kinase</fullName>
        <ecNumber evidence="2">2.7.13.3</ecNumber>
    </recommendedName>
</protein>
<evidence type="ECO:0000313" key="9">
    <source>
        <dbReference type="EMBL" id="MEM5496677.1"/>
    </source>
</evidence>
<evidence type="ECO:0000256" key="3">
    <source>
        <dbReference type="ARBA" id="ARBA00022553"/>
    </source>
</evidence>
<dbReference type="InterPro" id="IPR001789">
    <property type="entry name" value="Sig_transdc_resp-reg_receiver"/>
</dbReference>
<feature type="domain" description="Response regulatory" evidence="8">
    <location>
        <begin position="444"/>
        <end position="566"/>
    </location>
</feature>
<evidence type="ECO:0000256" key="1">
    <source>
        <dbReference type="ARBA" id="ARBA00000085"/>
    </source>
</evidence>
<feature type="transmembrane region" description="Helical" evidence="6">
    <location>
        <begin position="76"/>
        <end position="95"/>
    </location>
</feature>
<dbReference type="SMART" id="SM00388">
    <property type="entry name" value="HisKA"/>
    <property type="match status" value="1"/>
</dbReference>
<proteinExistence type="predicted"/>
<name>A0ABU9SS43_9ALTE</name>
<keyword evidence="9" id="KW-0067">ATP-binding</keyword>
<feature type="transmembrane region" description="Helical" evidence="6">
    <location>
        <begin position="46"/>
        <end position="64"/>
    </location>
</feature>
<dbReference type="Pfam" id="PF00512">
    <property type="entry name" value="HisKA"/>
    <property type="match status" value="1"/>
</dbReference>
<dbReference type="InterPro" id="IPR036890">
    <property type="entry name" value="HATPase_C_sf"/>
</dbReference>
<keyword evidence="10" id="KW-1185">Reference proteome</keyword>
<dbReference type="InterPro" id="IPR005467">
    <property type="entry name" value="His_kinase_dom"/>
</dbReference>
<feature type="domain" description="Histidine kinase" evidence="7">
    <location>
        <begin position="203"/>
        <end position="423"/>
    </location>
</feature>
<dbReference type="SMART" id="SM00387">
    <property type="entry name" value="HATPase_c"/>
    <property type="match status" value="1"/>
</dbReference>
<dbReference type="PROSITE" id="PS50109">
    <property type="entry name" value="HIS_KIN"/>
    <property type="match status" value="1"/>
</dbReference>
<evidence type="ECO:0000259" key="7">
    <source>
        <dbReference type="PROSITE" id="PS50109"/>
    </source>
</evidence>
<dbReference type="EC" id="2.7.13.3" evidence="2"/>
<dbReference type="PRINTS" id="PR00344">
    <property type="entry name" value="BCTRLSENSOR"/>
</dbReference>
<dbReference type="SUPFAM" id="SSF55874">
    <property type="entry name" value="ATPase domain of HSP90 chaperone/DNA topoisomerase II/histidine kinase"/>
    <property type="match status" value="1"/>
</dbReference>
<dbReference type="PANTHER" id="PTHR45339">
    <property type="entry name" value="HYBRID SIGNAL TRANSDUCTION HISTIDINE KINASE J"/>
    <property type="match status" value="1"/>
</dbReference>
<dbReference type="CDD" id="cd16922">
    <property type="entry name" value="HATPase_EvgS-ArcB-TorS-like"/>
    <property type="match status" value="1"/>
</dbReference>
<keyword evidence="6" id="KW-1133">Transmembrane helix</keyword>
<evidence type="ECO:0000256" key="4">
    <source>
        <dbReference type="ARBA" id="ARBA00023012"/>
    </source>
</evidence>
<keyword evidence="6" id="KW-0812">Transmembrane</keyword>
<dbReference type="InterPro" id="IPR004358">
    <property type="entry name" value="Sig_transdc_His_kin-like_C"/>
</dbReference>
<gene>
    <name evidence="9" type="ORF">WNY77_04640</name>
</gene>
<dbReference type="PROSITE" id="PS50110">
    <property type="entry name" value="RESPONSE_REGULATORY"/>
    <property type="match status" value="1"/>
</dbReference>
<dbReference type="Gene3D" id="3.30.565.10">
    <property type="entry name" value="Histidine kinase-like ATPase, C-terminal domain"/>
    <property type="match status" value="1"/>
</dbReference>
<feature type="transmembrane region" description="Helical" evidence="6">
    <location>
        <begin position="107"/>
        <end position="131"/>
    </location>
</feature>
<dbReference type="EMBL" id="JBBMQS010000002">
    <property type="protein sequence ID" value="MEM5496677.1"/>
    <property type="molecule type" value="Genomic_DNA"/>
</dbReference>
<keyword evidence="6" id="KW-0472">Membrane</keyword>
<evidence type="ECO:0000256" key="5">
    <source>
        <dbReference type="PROSITE-ProRule" id="PRU00169"/>
    </source>
</evidence>
<dbReference type="GO" id="GO:0005524">
    <property type="term" value="F:ATP binding"/>
    <property type="evidence" value="ECO:0007669"/>
    <property type="project" value="UniProtKB-KW"/>
</dbReference>
<dbReference type="InterPro" id="IPR003661">
    <property type="entry name" value="HisK_dim/P_dom"/>
</dbReference>
<dbReference type="RefSeq" id="WP_342881051.1">
    <property type="nucleotide sequence ID" value="NZ_JBBMQS010000002.1"/>
</dbReference>
<evidence type="ECO:0000256" key="6">
    <source>
        <dbReference type="SAM" id="Phobius"/>
    </source>
</evidence>
<dbReference type="PANTHER" id="PTHR45339:SF1">
    <property type="entry name" value="HYBRID SIGNAL TRANSDUCTION HISTIDINE KINASE J"/>
    <property type="match status" value="1"/>
</dbReference>